<dbReference type="PANTHER" id="PTHR44591:SF3">
    <property type="entry name" value="RESPONSE REGULATORY DOMAIN-CONTAINING PROTEIN"/>
    <property type="match status" value="1"/>
</dbReference>
<feature type="modified residue" description="4-aspartylphosphate" evidence="2">
    <location>
        <position position="55"/>
    </location>
</feature>
<protein>
    <submittedName>
        <fullName evidence="5">Transcriptional regulatory protein ZraR</fullName>
    </submittedName>
</protein>
<feature type="domain" description="Response regulatory" evidence="3">
    <location>
        <begin position="5"/>
        <end position="120"/>
    </location>
</feature>
<sequence length="199" mass="22467">MSRLRVLTIDDDANVCEFLRELLTADGCEVVSETDPQVGFERLKAQETFHILILDLKMPGVEGIELLEQIRKFNKDIAAIILTAYPSLESATDAINLDVSAYMQKPFSGDEMRETIARVARKKGIVVRREDELHITIGARIREVRKKRELTLKQMGRRTNLSVSLLSQIERAESSASVSSLYKIANALDVRIVELFGDF</sequence>
<keyword evidence="1 2" id="KW-0597">Phosphoprotein</keyword>
<dbReference type="RefSeq" id="WP_106090860.1">
    <property type="nucleotide sequence ID" value="NZ_PVNL01000075.1"/>
</dbReference>
<evidence type="ECO:0000259" key="3">
    <source>
        <dbReference type="PROSITE" id="PS50110"/>
    </source>
</evidence>
<name>A0A2S9YMW6_9BACT</name>
<dbReference type="AlphaFoldDB" id="A0A2S9YMW6"/>
<dbReference type="EMBL" id="PVNL01000075">
    <property type="protein sequence ID" value="PRQ06422.1"/>
    <property type="molecule type" value="Genomic_DNA"/>
</dbReference>
<dbReference type="InterPro" id="IPR011006">
    <property type="entry name" value="CheY-like_superfamily"/>
</dbReference>
<evidence type="ECO:0000313" key="5">
    <source>
        <dbReference type="EMBL" id="PRQ06422.1"/>
    </source>
</evidence>
<dbReference type="InterPro" id="IPR001387">
    <property type="entry name" value="Cro/C1-type_HTH"/>
</dbReference>
<dbReference type="SMART" id="SM00448">
    <property type="entry name" value="REC"/>
    <property type="match status" value="1"/>
</dbReference>
<dbReference type="Gene3D" id="1.10.260.40">
    <property type="entry name" value="lambda repressor-like DNA-binding domains"/>
    <property type="match status" value="1"/>
</dbReference>
<dbReference type="CDD" id="cd00093">
    <property type="entry name" value="HTH_XRE"/>
    <property type="match status" value="1"/>
</dbReference>
<evidence type="ECO:0000259" key="4">
    <source>
        <dbReference type="PROSITE" id="PS50943"/>
    </source>
</evidence>
<dbReference type="PROSITE" id="PS50110">
    <property type="entry name" value="RESPONSE_REGULATORY"/>
    <property type="match status" value="1"/>
</dbReference>
<dbReference type="PROSITE" id="PS50943">
    <property type="entry name" value="HTH_CROC1"/>
    <property type="match status" value="1"/>
</dbReference>
<dbReference type="OrthoDB" id="9788090at2"/>
<dbReference type="Proteomes" id="UP000238823">
    <property type="component" value="Unassembled WGS sequence"/>
</dbReference>
<proteinExistence type="predicted"/>
<dbReference type="PANTHER" id="PTHR44591">
    <property type="entry name" value="STRESS RESPONSE REGULATOR PROTEIN 1"/>
    <property type="match status" value="1"/>
</dbReference>
<dbReference type="Gene3D" id="3.40.50.2300">
    <property type="match status" value="1"/>
</dbReference>
<dbReference type="InterPro" id="IPR010982">
    <property type="entry name" value="Lambda_DNA-bd_dom_sf"/>
</dbReference>
<dbReference type="GO" id="GO:0003677">
    <property type="term" value="F:DNA binding"/>
    <property type="evidence" value="ECO:0007669"/>
    <property type="project" value="InterPro"/>
</dbReference>
<dbReference type="GO" id="GO:0000160">
    <property type="term" value="P:phosphorelay signal transduction system"/>
    <property type="evidence" value="ECO:0007669"/>
    <property type="project" value="InterPro"/>
</dbReference>
<accession>A0A2S9YMW6</accession>
<dbReference type="InterPro" id="IPR001789">
    <property type="entry name" value="Sig_transdc_resp-reg_receiver"/>
</dbReference>
<gene>
    <name evidence="5" type="primary">zraR_14</name>
    <name evidence="5" type="ORF">ENSA7_38930</name>
</gene>
<dbReference type="SUPFAM" id="SSF52172">
    <property type="entry name" value="CheY-like"/>
    <property type="match status" value="1"/>
</dbReference>
<dbReference type="Pfam" id="PF00072">
    <property type="entry name" value="Response_reg"/>
    <property type="match status" value="1"/>
</dbReference>
<evidence type="ECO:0000256" key="2">
    <source>
        <dbReference type="PROSITE-ProRule" id="PRU00169"/>
    </source>
</evidence>
<feature type="domain" description="HTH cro/C1-type" evidence="4">
    <location>
        <begin position="141"/>
        <end position="195"/>
    </location>
</feature>
<dbReference type="SUPFAM" id="SSF47413">
    <property type="entry name" value="lambda repressor-like DNA-binding domains"/>
    <property type="match status" value="1"/>
</dbReference>
<dbReference type="Pfam" id="PF01381">
    <property type="entry name" value="HTH_3"/>
    <property type="match status" value="1"/>
</dbReference>
<dbReference type="InterPro" id="IPR050595">
    <property type="entry name" value="Bact_response_regulator"/>
</dbReference>
<comment type="caution">
    <text evidence="5">The sequence shown here is derived from an EMBL/GenBank/DDBJ whole genome shotgun (WGS) entry which is preliminary data.</text>
</comment>
<evidence type="ECO:0000313" key="6">
    <source>
        <dbReference type="Proteomes" id="UP000238823"/>
    </source>
</evidence>
<evidence type="ECO:0000256" key="1">
    <source>
        <dbReference type="ARBA" id="ARBA00022553"/>
    </source>
</evidence>
<dbReference type="SMART" id="SM00530">
    <property type="entry name" value="HTH_XRE"/>
    <property type="match status" value="1"/>
</dbReference>
<organism evidence="5 6">
    <name type="scientific">Enhygromyxa salina</name>
    <dbReference type="NCBI Taxonomy" id="215803"/>
    <lineage>
        <taxon>Bacteria</taxon>
        <taxon>Pseudomonadati</taxon>
        <taxon>Myxococcota</taxon>
        <taxon>Polyangia</taxon>
        <taxon>Nannocystales</taxon>
        <taxon>Nannocystaceae</taxon>
        <taxon>Enhygromyxa</taxon>
    </lineage>
</organism>
<reference evidence="5 6" key="1">
    <citation type="submission" date="2018-03" db="EMBL/GenBank/DDBJ databases">
        <title>Draft Genome Sequences of the Obligatory Marine Myxobacteria Enhygromyxa salina SWB007.</title>
        <authorList>
            <person name="Poehlein A."/>
            <person name="Moghaddam J.A."/>
            <person name="Harms H."/>
            <person name="Alanjari M."/>
            <person name="Koenig G.M."/>
            <person name="Daniel R."/>
            <person name="Schaeberle T.F."/>
        </authorList>
    </citation>
    <scope>NUCLEOTIDE SEQUENCE [LARGE SCALE GENOMIC DNA]</scope>
    <source>
        <strain evidence="5 6">SWB007</strain>
    </source>
</reference>